<accession>A0A0E9QJF7</accession>
<keyword evidence="1" id="KW-0472">Membrane</keyword>
<keyword evidence="1" id="KW-0812">Transmembrane</keyword>
<dbReference type="AlphaFoldDB" id="A0A0E9QJF7"/>
<protein>
    <submittedName>
        <fullName evidence="2">Uncharacterized protein</fullName>
    </submittedName>
</protein>
<dbReference type="EMBL" id="GBXM01092102">
    <property type="protein sequence ID" value="JAH16475.1"/>
    <property type="molecule type" value="Transcribed_RNA"/>
</dbReference>
<reference evidence="2" key="2">
    <citation type="journal article" date="2015" name="Fish Shellfish Immunol.">
        <title>Early steps in the European eel (Anguilla anguilla)-Vibrio vulnificus interaction in the gills: Role of the RtxA13 toxin.</title>
        <authorList>
            <person name="Callol A."/>
            <person name="Pajuelo D."/>
            <person name="Ebbesson L."/>
            <person name="Teles M."/>
            <person name="MacKenzie S."/>
            <person name="Amaro C."/>
        </authorList>
    </citation>
    <scope>NUCLEOTIDE SEQUENCE</scope>
</reference>
<organism evidence="2">
    <name type="scientific">Anguilla anguilla</name>
    <name type="common">European freshwater eel</name>
    <name type="synonym">Muraena anguilla</name>
    <dbReference type="NCBI Taxonomy" id="7936"/>
    <lineage>
        <taxon>Eukaryota</taxon>
        <taxon>Metazoa</taxon>
        <taxon>Chordata</taxon>
        <taxon>Craniata</taxon>
        <taxon>Vertebrata</taxon>
        <taxon>Euteleostomi</taxon>
        <taxon>Actinopterygii</taxon>
        <taxon>Neopterygii</taxon>
        <taxon>Teleostei</taxon>
        <taxon>Anguilliformes</taxon>
        <taxon>Anguillidae</taxon>
        <taxon>Anguilla</taxon>
    </lineage>
</organism>
<proteinExistence type="predicted"/>
<evidence type="ECO:0000256" key="1">
    <source>
        <dbReference type="SAM" id="Phobius"/>
    </source>
</evidence>
<feature type="transmembrane region" description="Helical" evidence="1">
    <location>
        <begin position="31"/>
        <end position="55"/>
    </location>
</feature>
<reference evidence="2" key="1">
    <citation type="submission" date="2014-11" db="EMBL/GenBank/DDBJ databases">
        <authorList>
            <person name="Amaro Gonzalez C."/>
        </authorList>
    </citation>
    <scope>NUCLEOTIDE SEQUENCE</scope>
</reference>
<keyword evidence="1" id="KW-1133">Transmembrane helix</keyword>
<evidence type="ECO:0000313" key="2">
    <source>
        <dbReference type="EMBL" id="JAH16475.1"/>
    </source>
</evidence>
<sequence length="57" mass="6603">MFSINSSIKKCLNLIVSQKLKDYSRPLNPTLLCSLFTFTILKKATFWLFVLSFVVPF</sequence>
<name>A0A0E9QJF7_ANGAN</name>